<evidence type="ECO:0000259" key="2">
    <source>
        <dbReference type="PROSITE" id="PS51186"/>
    </source>
</evidence>
<dbReference type="InterPro" id="IPR051531">
    <property type="entry name" value="N-acetyltransferase"/>
</dbReference>
<proteinExistence type="predicted"/>
<name>A0ABY8CWI4_9HYPH</name>
<dbReference type="Gene3D" id="3.40.630.30">
    <property type="match status" value="1"/>
</dbReference>
<evidence type="ECO:0000256" key="1">
    <source>
        <dbReference type="SAM" id="MobiDB-lite"/>
    </source>
</evidence>
<protein>
    <submittedName>
        <fullName evidence="3">GNAT family N-acetyltransferase</fullName>
    </submittedName>
</protein>
<dbReference type="SUPFAM" id="SSF55729">
    <property type="entry name" value="Acyl-CoA N-acyltransferases (Nat)"/>
    <property type="match status" value="1"/>
</dbReference>
<feature type="region of interest" description="Disordered" evidence="1">
    <location>
        <begin position="186"/>
        <end position="209"/>
    </location>
</feature>
<dbReference type="EMBL" id="CP120371">
    <property type="protein sequence ID" value="WEX82944.1"/>
    <property type="molecule type" value="Genomic_DNA"/>
</dbReference>
<keyword evidence="4" id="KW-1185">Reference proteome</keyword>
<sequence length="209" mass="23661">MIIRETGRLRIRGWKHGDRDLFAEINSDPEVMEFFPFRRSRAEADALLDRIGRGISETGLGFFALALKDTDAPIGFCGLAHTDLEPHLPDGTVEIGWRLAVPYWGKGYVTEAALTLLDYGFTERKLCEIISFAVPANTRSTAVMKRIGMRPDPARDFDHPRVPDAHPHLKRHVLYAMTADEWKRQRAKQDFSRRGHGASAPRSDSTVFE</sequence>
<accession>A0ABY8CWI4</accession>
<dbReference type="PANTHER" id="PTHR43792:SF1">
    <property type="entry name" value="N-ACETYLTRANSFERASE DOMAIN-CONTAINING PROTEIN"/>
    <property type="match status" value="1"/>
</dbReference>
<dbReference type="RefSeq" id="WP_280733710.1">
    <property type="nucleotide sequence ID" value="NZ_CP120368.1"/>
</dbReference>
<evidence type="ECO:0000313" key="4">
    <source>
        <dbReference type="Proteomes" id="UP001235547"/>
    </source>
</evidence>
<gene>
    <name evidence="3" type="ORF">PYH38_005292</name>
</gene>
<dbReference type="InterPro" id="IPR000182">
    <property type="entry name" value="GNAT_dom"/>
</dbReference>
<dbReference type="Proteomes" id="UP001235547">
    <property type="component" value="Chromosome 1"/>
</dbReference>
<organism evidence="3 4">
    <name type="scientific">Sinorhizobium numidicum</name>
    <dbReference type="NCBI Taxonomy" id="680248"/>
    <lineage>
        <taxon>Bacteria</taxon>
        <taxon>Pseudomonadati</taxon>
        <taxon>Pseudomonadota</taxon>
        <taxon>Alphaproteobacteria</taxon>
        <taxon>Hyphomicrobiales</taxon>
        <taxon>Rhizobiaceae</taxon>
        <taxon>Sinorhizobium/Ensifer group</taxon>
        <taxon>Sinorhizobium</taxon>
    </lineage>
</organism>
<dbReference type="Pfam" id="PF13302">
    <property type="entry name" value="Acetyltransf_3"/>
    <property type="match status" value="1"/>
</dbReference>
<evidence type="ECO:0000313" key="3">
    <source>
        <dbReference type="EMBL" id="WEX82944.1"/>
    </source>
</evidence>
<dbReference type="PROSITE" id="PS51186">
    <property type="entry name" value="GNAT"/>
    <property type="match status" value="1"/>
</dbReference>
<reference evidence="3 4" key="1">
    <citation type="submission" date="2023-03" db="EMBL/GenBank/DDBJ databases">
        <authorList>
            <person name="Kaur S."/>
            <person name="Espinosa-Saiz D."/>
            <person name="Velazquez E."/>
            <person name="Menendez E."/>
            <person name="diCenzo G.C."/>
        </authorList>
    </citation>
    <scope>NUCLEOTIDE SEQUENCE [LARGE SCALE GENOMIC DNA]</scope>
    <source>
        <strain evidence="3 4">LMG 27395</strain>
    </source>
</reference>
<dbReference type="InterPro" id="IPR016181">
    <property type="entry name" value="Acyl_CoA_acyltransferase"/>
</dbReference>
<dbReference type="PANTHER" id="PTHR43792">
    <property type="entry name" value="GNAT FAMILY, PUTATIVE (AFU_ORTHOLOGUE AFUA_3G00765)-RELATED-RELATED"/>
    <property type="match status" value="1"/>
</dbReference>
<feature type="domain" description="N-acetyltransferase" evidence="2">
    <location>
        <begin position="9"/>
        <end position="180"/>
    </location>
</feature>